<name>E4Q733_CALOW</name>
<evidence type="ECO:0000313" key="1">
    <source>
        <dbReference type="EMBL" id="ADQ05713.1"/>
    </source>
</evidence>
<keyword evidence="2" id="KW-1185">Reference proteome</keyword>
<protein>
    <recommendedName>
        <fullName evidence="3">CRISPR system Cms protein Csm4</fullName>
    </recommendedName>
</protein>
<dbReference type="EMBL" id="CP002216">
    <property type="protein sequence ID" value="ADQ05713.1"/>
    <property type="molecule type" value="Genomic_DNA"/>
</dbReference>
<dbReference type="STRING" id="632518.Calow_2210"/>
<dbReference type="Proteomes" id="UP000006889">
    <property type="component" value="Chromosome"/>
</dbReference>
<sequence>MIYRVDFTAVSTSSQFISPVIFGVIVDKIFELVDEKKARKIVDEIISSDILISDAYPIIRTDNGIERLFTKIGLSSFDEFENGDLSLKDRRKLSREMKKKAGQQLLIAIDHSGNMKETNRNIVSAVEVYRIGIQVNRHTDTSQEGILFYHQEFIFPQNQPFSIYIKCDNEKLIEIIEKCFSIIELTGFGPDVSIGKGKIRFFKHENKILIRDEQVERYFPQNIDGKEEFVNISSTIFSPQITEICKFKTYLTFRYDSKGYFTFKPPYFCAAKGAVVVPISSKLNLVKEYQGKLLYTCIFPLKL</sequence>
<accession>E4Q733</accession>
<gene>
    <name evidence="1" type="ordered locus">Calow_2210</name>
</gene>
<dbReference type="HOGENOM" id="CLU_917278_0_0_9"/>
<proteinExistence type="predicted"/>
<dbReference type="AlphaFoldDB" id="E4Q733"/>
<organism evidence="1 2">
    <name type="scientific">Caldicellulosiruptor owensensis (strain ATCC 700167 / DSM 13100 / OL)</name>
    <dbReference type="NCBI Taxonomy" id="632518"/>
    <lineage>
        <taxon>Bacteria</taxon>
        <taxon>Bacillati</taxon>
        <taxon>Bacillota</taxon>
        <taxon>Bacillota incertae sedis</taxon>
        <taxon>Caldicellulosiruptorales</taxon>
        <taxon>Caldicellulosiruptoraceae</taxon>
        <taxon>Caldicellulosiruptor</taxon>
    </lineage>
</organism>
<reference key="1">
    <citation type="submission" date="2010-09" db="EMBL/GenBank/DDBJ databases">
        <title>Complete sequence of Caldicellulosiruptor owensensis OL.</title>
        <authorList>
            <consortium name="US DOE Joint Genome Institute"/>
            <person name="Lucas S."/>
            <person name="Copeland A."/>
            <person name="Lapidus A."/>
            <person name="Cheng J.-F."/>
            <person name="Bruce D."/>
            <person name="Goodwin L."/>
            <person name="Pitluck S."/>
            <person name="Davenport K."/>
            <person name="Detter J.C."/>
            <person name="Han C."/>
            <person name="Tapia R."/>
            <person name="Land M."/>
            <person name="Hauser L."/>
            <person name="Chang Y.-J."/>
            <person name="Jeffries C."/>
            <person name="Kyrpides N."/>
            <person name="Ivanova N."/>
            <person name="Mikhailova N."/>
            <person name="Blumer-Schuette S.E."/>
            <person name="Kelly R.M."/>
            <person name="Woyke T."/>
        </authorList>
    </citation>
    <scope>NUCLEOTIDE SEQUENCE</scope>
    <source>
        <strain>OL</strain>
    </source>
</reference>
<dbReference type="RefSeq" id="WP_013413032.1">
    <property type="nucleotide sequence ID" value="NC_014657.1"/>
</dbReference>
<evidence type="ECO:0000313" key="2">
    <source>
        <dbReference type="Proteomes" id="UP000006889"/>
    </source>
</evidence>
<dbReference type="KEGG" id="cow:Calow_2210"/>
<dbReference type="OrthoDB" id="2082731at2"/>
<evidence type="ECO:0008006" key="3">
    <source>
        <dbReference type="Google" id="ProtNLM"/>
    </source>
</evidence>
<reference evidence="1 2" key="2">
    <citation type="journal article" date="2011" name="J. Bacteriol.">
        <title>Complete genome sequences for the anaerobic, extremely thermophilic plant biomass-degrading bacteria Caldicellulosiruptor hydrothermalis, Caldicellulosiruptor kristjanssonii, Caldicellulosiruptor kronotskyensis, Caldicellulosiruptor owensenis, and Caldicellulosiruptor lactoaceticus.</title>
        <authorList>
            <person name="Blumer-Schuette S.E."/>
            <person name="Ozdemir I."/>
            <person name="Mistry D."/>
            <person name="Lucas S."/>
            <person name="Lapidus A."/>
            <person name="Cheng J.F."/>
            <person name="Goodwin L.A."/>
            <person name="Pitluck S."/>
            <person name="Land M.L."/>
            <person name="Hauser L.J."/>
            <person name="Woyke T."/>
            <person name="Mikhailova N."/>
            <person name="Pati A."/>
            <person name="Kyrpides N.C."/>
            <person name="Ivanova N."/>
            <person name="Detter J.C."/>
            <person name="Walston-Davenport K."/>
            <person name="Han S."/>
            <person name="Adams M.W."/>
            <person name="Kelly R.M."/>
        </authorList>
    </citation>
    <scope>NUCLEOTIDE SEQUENCE [LARGE SCALE GENOMIC DNA]</scope>
    <source>
        <strain evidence="2">ATCC 700167 / DSM 13100 / OL</strain>
    </source>
</reference>